<evidence type="ECO:0000256" key="1">
    <source>
        <dbReference type="ARBA" id="ARBA00006019"/>
    </source>
</evidence>
<organism evidence="6 7">
    <name type="scientific">Tritrichomonas foetus</name>
    <dbReference type="NCBI Taxonomy" id="1144522"/>
    <lineage>
        <taxon>Eukaryota</taxon>
        <taxon>Metamonada</taxon>
        <taxon>Parabasalia</taxon>
        <taxon>Tritrichomonadida</taxon>
        <taxon>Tritrichomonadidae</taxon>
        <taxon>Tritrichomonas</taxon>
    </lineage>
</organism>
<sequence>MPRPRIKKQGAIQDPWKTLSDGIVDTLSHKQSGLCLSTLHKACGILVGENKHDLIFNGLLNLLDKHFTEWHDELADVAGNPLIVKFSNIYDDFKNYCSIFPKFYMLYDRQFPQQKDKTLKAIRRLFIQKLLSDKNLVQDATTPSIIKDITAARAGGDVDLGKIRNLVEMYYSFAADGDAPAVFSTFFDSLCEETMSFYDDFFKAKYFGNSFPIYLSLASKQFAHEEHIMNEIMKPKETREVLTICNQYLLVQREEEFLKGEEPPISIALTNADQLPMKWLVDTYTTYECELTPVFSACANFIKNEMLKLQSNFPEQKKEEPKKPGAPAAPSESKDAQKKLDVSQAVGQLIDLTRKLSHPYTKIFDPKKIKGSDKCLRDAIKTAWNNPRFEIVENFCIYIDSLIKTEFKNVTMENVPDVISQFYTYLTDRRAFDISYESFFVRRLIKMQKKLPDLEYPIVSAIRKHSTEFLSRYDNFVKQLNDSLQLEEQFKQTMSVDVELAKNKVAISPLIFQTNGFPLPKDEEKNIPPAASVINKAFIAFYIQSHPLNKLVLLASSSTLEFKLQIPKGPKHPSRSYTIVTDIPCGFVLSAVAERPMTFKEIIALLNGNKNIAGKVLLRLNQSSNRVLQRNSKDKKLVETDEFQLNPTFSYPSARVIIQPIFSEVKISRNTNNMRIEADKATAIQAAAVRTLKQRITLEQGQLEMYIIQALAEYFQADISMIRRELGKLENEKYLGREKNQAGEIIVTYKA</sequence>
<evidence type="ECO:0000313" key="7">
    <source>
        <dbReference type="Proteomes" id="UP000179807"/>
    </source>
</evidence>
<dbReference type="InterPro" id="IPR036388">
    <property type="entry name" value="WH-like_DNA-bd_sf"/>
</dbReference>
<dbReference type="SUPFAM" id="SSF75632">
    <property type="entry name" value="Cullin homology domain"/>
    <property type="match status" value="1"/>
</dbReference>
<dbReference type="Pfam" id="PF10557">
    <property type="entry name" value="Cullin_Nedd8"/>
    <property type="match status" value="1"/>
</dbReference>
<proteinExistence type="inferred from homology"/>
<evidence type="ECO:0000256" key="2">
    <source>
        <dbReference type="PROSITE-ProRule" id="PRU00330"/>
    </source>
</evidence>
<comment type="similarity">
    <text evidence="1 2 3">Belongs to the cullin family.</text>
</comment>
<dbReference type="EMBL" id="MLAK01000815">
    <property type="protein sequence ID" value="OHT03779.1"/>
    <property type="molecule type" value="Genomic_DNA"/>
</dbReference>
<dbReference type="GeneID" id="94824805"/>
<dbReference type="Pfam" id="PF00888">
    <property type="entry name" value="Cullin"/>
    <property type="match status" value="1"/>
</dbReference>
<dbReference type="PROSITE" id="PS50069">
    <property type="entry name" value="CULLIN_2"/>
    <property type="match status" value="1"/>
</dbReference>
<dbReference type="InterPro" id="IPR059120">
    <property type="entry name" value="Cullin-like_AB"/>
</dbReference>
<dbReference type="InterPro" id="IPR036390">
    <property type="entry name" value="WH_DNA-bd_sf"/>
</dbReference>
<dbReference type="InterPro" id="IPR019559">
    <property type="entry name" value="Cullin_neddylation_domain"/>
</dbReference>
<dbReference type="InterPro" id="IPR016158">
    <property type="entry name" value="Cullin_homology"/>
</dbReference>
<dbReference type="OrthoDB" id="27073at2759"/>
<comment type="caution">
    <text evidence="6">The sequence shown here is derived from an EMBL/GenBank/DDBJ whole genome shotgun (WGS) entry which is preliminary data.</text>
</comment>
<dbReference type="InterPro" id="IPR016159">
    <property type="entry name" value="Cullin_repeat-like_dom_sf"/>
</dbReference>
<dbReference type="PANTHER" id="PTHR11932">
    <property type="entry name" value="CULLIN"/>
    <property type="match status" value="1"/>
</dbReference>
<dbReference type="SUPFAM" id="SSF74788">
    <property type="entry name" value="Cullin repeat-like"/>
    <property type="match status" value="1"/>
</dbReference>
<dbReference type="Proteomes" id="UP000179807">
    <property type="component" value="Unassembled WGS sequence"/>
</dbReference>
<feature type="region of interest" description="Disordered" evidence="4">
    <location>
        <begin position="313"/>
        <end position="338"/>
    </location>
</feature>
<feature type="domain" description="Cullin family profile" evidence="5">
    <location>
        <begin position="390"/>
        <end position="621"/>
    </location>
</feature>
<dbReference type="SUPFAM" id="SSF46785">
    <property type="entry name" value="Winged helix' DNA-binding domain"/>
    <property type="match status" value="1"/>
</dbReference>
<dbReference type="Gene3D" id="1.20.1310.10">
    <property type="entry name" value="Cullin Repeats"/>
    <property type="match status" value="3"/>
</dbReference>
<dbReference type="GO" id="GO:0006511">
    <property type="term" value="P:ubiquitin-dependent protein catabolic process"/>
    <property type="evidence" value="ECO:0007669"/>
    <property type="project" value="InterPro"/>
</dbReference>
<dbReference type="AlphaFoldDB" id="A0A1J4JXQ5"/>
<gene>
    <name evidence="6" type="ORF">TRFO_01440</name>
</gene>
<name>A0A1J4JXQ5_9EUKA</name>
<dbReference type="Gene3D" id="3.30.230.130">
    <property type="entry name" value="Cullin, Chain C, Domain 2"/>
    <property type="match status" value="1"/>
</dbReference>
<evidence type="ECO:0000256" key="3">
    <source>
        <dbReference type="RuleBase" id="RU003829"/>
    </source>
</evidence>
<protein>
    <recommendedName>
        <fullName evidence="5">Cullin family profile domain-containing protein</fullName>
    </recommendedName>
</protein>
<dbReference type="VEuPathDB" id="TrichDB:TRFO_01440"/>
<dbReference type="SMART" id="SM00884">
    <property type="entry name" value="Cullin_Nedd8"/>
    <property type="match status" value="1"/>
</dbReference>
<dbReference type="RefSeq" id="XP_068356915.1">
    <property type="nucleotide sequence ID" value="XM_068490101.1"/>
</dbReference>
<evidence type="ECO:0000259" key="5">
    <source>
        <dbReference type="PROSITE" id="PS50069"/>
    </source>
</evidence>
<dbReference type="GO" id="GO:0031625">
    <property type="term" value="F:ubiquitin protein ligase binding"/>
    <property type="evidence" value="ECO:0007669"/>
    <property type="project" value="InterPro"/>
</dbReference>
<keyword evidence="7" id="KW-1185">Reference proteome</keyword>
<evidence type="ECO:0000313" key="6">
    <source>
        <dbReference type="EMBL" id="OHT03779.1"/>
    </source>
</evidence>
<dbReference type="Gene3D" id="1.10.10.10">
    <property type="entry name" value="Winged helix-like DNA-binding domain superfamily/Winged helix DNA-binding domain"/>
    <property type="match status" value="1"/>
</dbReference>
<dbReference type="InterPro" id="IPR001373">
    <property type="entry name" value="Cullin_N"/>
</dbReference>
<evidence type="ECO:0000256" key="4">
    <source>
        <dbReference type="SAM" id="MobiDB-lite"/>
    </source>
</evidence>
<accession>A0A1J4JXQ5</accession>
<reference evidence="6" key="1">
    <citation type="submission" date="2016-10" db="EMBL/GenBank/DDBJ databases">
        <authorList>
            <person name="Benchimol M."/>
            <person name="Almeida L.G."/>
            <person name="Vasconcelos A.T."/>
            <person name="Perreira-Neves A."/>
            <person name="Rosa I.A."/>
            <person name="Tasca T."/>
            <person name="Bogo M.R."/>
            <person name="de Souza W."/>
        </authorList>
    </citation>
    <scope>NUCLEOTIDE SEQUENCE [LARGE SCALE GENOMIC DNA]</scope>
    <source>
        <strain evidence="6">K</strain>
    </source>
</reference>
<dbReference type="InterPro" id="IPR045093">
    <property type="entry name" value="Cullin"/>
</dbReference>
<dbReference type="Pfam" id="PF26557">
    <property type="entry name" value="Cullin_AB"/>
    <property type="match status" value="1"/>
</dbReference>
<dbReference type="InterPro" id="IPR036317">
    <property type="entry name" value="Cullin_homology_sf"/>
</dbReference>